<dbReference type="AlphaFoldDB" id="A0A654EZ58"/>
<name>A0A654EZ58_ARATH</name>
<dbReference type="Proteomes" id="UP000426265">
    <property type="component" value="Unassembled WGS sequence"/>
</dbReference>
<accession>A0A654EZ58</accession>
<reference evidence="1 2" key="1">
    <citation type="submission" date="2019-11" db="EMBL/GenBank/DDBJ databases">
        <authorList>
            <person name="Jiao W.-B."/>
            <person name="Schneeberger K."/>
        </authorList>
    </citation>
    <scope>NUCLEOTIDE SEQUENCE [LARGE SCALE GENOMIC DNA]</scope>
    <source>
        <strain evidence="2">cv. An-1</strain>
    </source>
</reference>
<evidence type="ECO:0000313" key="2">
    <source>
        <dbReference type="Proteomes" id="UP000426265"/>
    </source>
</evidence>
<evidence type="ECO:0000313" key="1">
    <source>
        <dbReference type="EMBL" id="VYS54165.1"/>
    </source>
</evidence>
<sequence length="37" mass="4109">MGPHAIGTFGVPHLLSYFSDPIKSPREVSPHLLNVYM</sequence>
<dbReference type="EMBL" id="CACRSJ010000105">
    <property type="protein sequence ID" value="VYS54165.1"/>
    <property type="molecule type" value="Genomic_DNA"/>
</dbReference>
<protein>
    <submittedName>
        <fullName evidence="1">Uncharacterized protein</fullName>
    </submittedName>
</protein>
<organism evidence="1 2">
    <name type="scientific">Arabidopsis thaliana</name>
    <name type="common">Mouse-ear cress</name>
    <dbReference type="NCBI Taxonomy" id="3702"/>
    <lineage>
        <taxon>Eukaryota</taxon>
        <taxon>Viridiplantae</taxon>
        <taxon>Streptophyta</taxon>
        <taxon>Embryophyta</taxon>
        <taxon>Tracheophyta</taxon>
        <taxon>Spermatophyta</taxon>
        <taxon>Magnoliopsida</taxon>
        <taxon>eudicotyledons</taxon>
        <taxon>Gunneridae</taxon>
        <taxon>Pentapetalae</taxon>
        <taxon>rosids</taxon>
        <taxon>malvids</taxon>
        <taxon>Brassicales</taxon>
        <taxon>Brassicaceae</taxon>
        <taxon>Camelineae</taxon>
        <taxon>Arabidopsis</taxon>
    </lineage>
</organism>
<gene>
    <name evidence="1" type="ORF">AN1_LOCUS9623</name>
</gene>
<proteinExistence type="predicted"/>